<keyword evidence="2" id="KW-0704">Schiff base</keyword>
<dbReference type="Gene3D" id="3.20.20.70">
    <property type="entry name" value="Aldolase class I"/>
    <property type="match status" value="1"/>
</dbReference>
<dbReference type="InterPro" id="IPR013785">
    <property type="entry name" value="Aldolase_TIM"/>
</dbReference>
<dbReference type="PANTHER" id="PTHR42849:SF1">
    <property type="entry name" value="N-ACETYLNEURAMINATE LYASE"/>
    <property type="match status" value="1"/>
</dbReference>
<dbReference type="InterPro" id="IPR002220">
    <property type="entry name" value="DapA-like"/>
</dbReference>
<dbReference type="PANTHER" id="PTHR42849">
    <property type="entry name" value="N-ACETYLNEURAMINATE LYASE"/>
    <property type="match status" value="1"/>
</dbReference>
<reference evidence="6 7" key="1">
    <citation type="submission" date="2019-02" db="EMBL/GenBank/DDBJ databases">
        <title>Deep-cultivation of Planctomycetes and their phenomic and genomic characterization uncovers novel biology.</title>
        <authorList>
            <person name="Wiegand S."/>
            <person name="Jogler M."/>
            <person name="Boedeker C."/>
            <person name="Pinto D."/>
            <person name="Vollmers J."/>
            <person name="Rivas-Marin E."/>
            <person name="Kohn T."/>
            <person name="Peeters S.H."/>
            <person name="Heuer A."/>
            <person name="Rast P."/>
            <person name="Oberbeckmann S."/>
            <person name="Bunk B."/>
            <person name="Jeske O."/>
            <person name="Meyerdierks A."/>
            <person name="Storesund J.E."/>
            <person name="Kallscheuer N."/>
            <person name="Luecker S."/>
            <person name="Lage O.M."/>
            <person name="Pohl T."/>
            <person name="Merkel B.J."/>
            <person name="Hornburger P."/>
            <person name="Mueller R.-W."/>
            <person name="Bruemmer F."/>
            <person name="Labrenz M."/>
            <person name="Spormann A.M."/>
            <person name="Op den Camp H."/>
            <person name="Overmann J."/>
            <person name="Amann R."/>
            <person name="Jetten M.S.M."/>
            <person name="Mascher T."/>
            <person name="Medema M.H."/>
            <person name="Devos D.P."/>
            <person name="Kaster A.-K."/>
            <person name="Ovreas L."/>
            <person name="Rohde M."/>
            <person name="Galperin M.Y."/>
            <person name="Jogler C."/>
        </authorList>
    </citation>
    <scope>NUCLEOTIDE SEQUENCE [LARGE SCALE GENOMIC DNA]</scope>
    <source>
        <strain evidence="6 7">KS4</strain>
    </source>
</reference>
<dbReference type="KEGG" id="pcor:KS4_01010"/>
<evidence type="ECO:0000313" key="6">
    <source>
        <dbReference type="EMBL" id="QDU32072.1"/>
    </source>
</evidence>
<evidence type="ECO:0000256" key="3">
    <source>
        <dbReference type="PIRNR" id="PIRNR001365"/>
    </source>
</evidence>
<dbReference type="AlphaFoldDB" id="A0A517YPE2"/>
<dbReference type="OrthoDB" id="9782828at2"/>
<comment type="similarity">
    <text evidence="3">Belongs to the DapA family.</text>
</comment>
<dbReference type="GO" id="GO:0008840">
    <property type="term" value="F:4-hydroxy-tetrahydrodipicolinate synthase activity"/>
    <property type="evidence" value="ECO:0007669"/>
    <property type="project" value="UniProtKB-EC"/>
</dbReference>
<organism evidence="6 7">
    <name type="scientific">Poriferisphaera corsica</name>
    <dbReference type="NCBI Taxonomy" id="2528020"/>
    <lineage>
        <taxon>Bacteria</taxon>
        <taxon>Pseudomonadati</taxon>
        <taxon>Planctomycetota</taxon>
        <taxon>Phycisphaerae</taxon>
        <taxon>Phycisphaerales</taxon>
        <taxon>Phycisphaeraceae</taxon>
        <taxon>Poriferisphaera</taxon>
    </lineage>
</organism>
<dbReference type="GO" id="GO:0019262">
    <property type="term" value="P:N-acetylneuraminate catabolic process"/>
    <property type="evidence" value="ECO:0007669"/>
    <property type="project" value="TreeGrafter"/>
</dbReference>
<dbReference type="SMART" id="SM01130">
    <property type="entry name" value="DHDPS"/>
    <property type="match status" value="1"/>
</dbReference>
<dbReference type="GO" id="GO:0008747">
    <property type="term" value="F:N-acetylneuraminate lyase activity"/>
    <property type="evidence" value="ECO:0007669"/>
    <property type="project" value="TreeGrafter"/>
</dbReference>
<evidence type="ECO:0000256" key="1">
    <source>
        <dbReference type="ARBA" id="ARBA00023239"/>
    </source>
</evidence>
<evidence type="ECO:0000256" key="4">
    <source>
        <dbReference type="PIRSR" id="PIRSR001365-1"/>
    </source>
</evidence>
<evidence type="ECO:0000256" key="2">
    <source>
        <dbReference type="ARBA" id="ARBA00023270"/>
    </source>
</evidence>
<dbReference type="PRINTS" id="PR00146">
    <property type="entry name" value="DHPICSNTHASE"/>
</dbReference>
<dbReference type="CDD" id="cd00408">
    <property type="entry name" value="DHDPS-like"/>
    <property type="match status" value="1"/>
</dbReference>
<dbReference type="GO" id="GO:0005829">
    <property type="term" value="C:cytosol"/>
    <property type="evidence" value="ECO:0007669"/>
    <property type="project" value="TreeGrafter"/>
</dbReference>
<gene>
    <name evidence="6" type="primary">dapA_1</name>
    <name evidence="6" type="ORF">KS4_01010</name>
</gene>
<dbReference type="PROSITE" id="PS00666">
    <property type="entry name" value="DHDPS_2"/>
    <property type="match status" value="1"/>
</dbReference>
<feature type="binding site" evidence="5">
    <location>
        <position position="56"/>
    </location>
    <ligand>
        <name>pyruvate</name>
        <dbReference type="ChEBI" id="CHEBI:15361"/>
    </ligand>
</feature>
<dbReference type="SUPFAM" id="SSF51569">
    <property type="entry name" value="Aldolase"/>
    <property type="match status" value="1"/>
</dbReference>
<feature type="active site" description="Schiff-base intermediate with substrate" evidence="4">
    <location>
        <position position="176"/>
    </location>
</feature>
<keyword evidence="7" id="KW-1185">Reference proteome</keyword>
<dbReference type="Pfam" id="PF00701">
    <property type="entry name" value="DHDPS"/>
    <property type="match status" value="1"/>
</dbReference>
<feature type="binding site" evidence="5">
    <location>
        <position position="219"/>
    </location>
    <ligand>
        <name>pyruvate</name>
        <dbReference type="ChEBI" id="CHEBI:15361"/>
    </ligand>
</feature>
<accession>A0A517YPE2</accession>
<dbReference type="EMBL" id="CP036425">
    <property type="protein sequence ID" value="QDU32072.1"/>
    <property type="molecule type" value="Genomic_DNA"/>
</dbReference>
<feature type="active site" description="Proton donor/acceptor" evidence="4">
    <location>
        <position position="148"/>
    </location>
</feature>
<dbReference type="RefSeq" id="WP_145073044.1">
    <property type="nucleotide sequence ID" value="NZ_CP036425.1"/>
</dbReference>
<name>A0A517YPE2_9BACT</name>
<dbReference type="InterPro" id="IPR020625">
    <property type="entry name" value="Schiff_base-form_aldolases_AS"/>
</dbReference>
<dbReference type="EC" id="4.3.3.7" evidence="6"/>
<dbReference type="Proteomes" id="UP000317369">
    <property type="component" value="Chromosome"/>
</dbReference>
<evidence type="ECO:0000313" key="7">
    <source>
        <dbReference type="Proteomes" id="UP000317369"/>
    </source>
</evidence>
<sequence length="313" mass="32650">MGQHKRRRFSGMIAPVVTPVDEDGGLDVAGLSDVLDYVMEGSGDGGVDGILLMGSTGEGASLSEGMKREVVERGVEVCKGSSNWEGEVLIGVMSCSEVDALKLIEWSGACGADGVLCGGPFYFKVSEGVVAESLVRLVEKGGMPTMVYHFPAVTGHRLSAGLMGELMKHEGVVGMKDSSGDLGYVKEVIGLRDEGEAVVLVGPDVLLKEVMCMGGDGGVCGGANLWPGVYGGYCEAVLRGNDDVAAVLWEKLDGFARDLFLEGGGVNEAVRTVKAGMAELGLCEKWMGAPLGLIGDDGESKRVAQVIQRWGIG</sequence>
<proteinExistence type="inferred from homology"/>
<protein>
    <submittedName>
        <fullName evidence="6">4-hydroxy-tetrahydrodipicolinate synthase</fullName>
        <ecNumber evidence="6">4.3.3.7</ecNumber>
    </submittedName>
</protein>
<evidence type="ECO:0000256" key="5">
    <source>
        <dbReference type="PIRSR" id="PIRSR001365-2"/>
    </source>
</evidence>
<keyword evidence="1 3" id="KW-0456">Lyase</keyword>
<dbReference type="PIRSF" id="PIRSF001365">
    <property type="entry name" value="DHDPS"/>
    <property type="match status" value="1"/>
</dbReference>